<gene>
    <name evidence="5" type="ORF">GCM10011489_15720</name>
</gene>
<dbReference type="GO" id="GO:0055052">
    <property type="term" value="C:ATP-binding cassette (ABC) transporter complex, substrate-binding subunit-containing"/>
    <property type="evidence" value="ECO:0007669"/>
    <property type="project" value="TreeGrafter"/>
</dbReference>
<reference evidence="5" key="2">
    <citation type="submission" date="2020-09" db="EMBL/GenBank/DDBJ databases">
        <authorList>
            <person name="Sun Q."/>
            <person name="Zhou Y."/>
        </authorList>
    </citation>
    <scope>NUCLEOTIDE SEQUENCE</scope>
    <source>
        <strain evidence="5">CGMCC 1.12827</strain>
    </source>
</reference>
<dbReference type="PROSITE" id="PS51257">
    <property type="entry name" value="PROKAR_LIPOPROTEIN"/>
    <property type="match status" value="1"/>
</dbReference>
<proteinExistence type="inferred from homology"/>
<dbReference type="RefSeq" id="WP_188586040.1">
    <property type="nucleotide sequence ID" value="NZ_BMGC01000008.1"/>
</dbReference>
<evidence type="ECO:0000256" key="4">
    <source>
        <dbReference type="SAM" id="SignalP"/>
    </source>
</evidence>
<evidence type="ECO:0000256" key="1">
    <source>
        <dbReference type="ARBA" id="ARBA00008520"/>
    </source>
</evidence>
<dbReference type="GO" id="GO:0015768">
    <property type="term" value="P:maltose transport"/>
    <property type="evidence" value="ECO:0007669"/>
    <property type="project" value="TreeGrafter"/>
</dbReference>
<keyword evidence="6" id="KW-1185">Reference proteome</keyword>
<dbReference type="PANTHER" id="PTHR30061:SF50">
    <property type="entry name" value="MALTOSE_MALTODEXTRIN-BINDING PERIPLASMIC PROTEIN"/>
    <property type="match status" value="1"/>
</dbReference>
<evidence type="ECO:0000313" key="5">
    <source>
        <dbReference type="EMBL" id="GGB28385.1"/>
    </source>
</evidence>
<dbReference type="EMBL" id="BMGC01000008">
    <property type="protein sequence ID" value="GGB28385.1"/>
    <property type="molecule type" value="Genomic_DNA"/>
</dbReference>
<feature type="signal peptide" evidence="4">
    <location>
        <begin position="1"/>
        <end position="24"/>
    </location>
</feature>
<dbReference type="Pfam" id="PF01547">
    <property type="entry name" value="SBP_bac_1"/>
    <property type="match status" value="1"/>
</dbReference>
<dbReference type="Proteomes" id="UP000621454">
    <property type="component" value="Unassembled WGS sequence"/>
</dbReference>
<name>A0A916WSF7_9ACTN</name>
<evidence type="ECO:0000313" key="6">
    <source>
        <dbReference type="Proteomes" id="UP000621454"/>
    </source>
</evidence>
<sequence>MKKIVRFTALGVASALALTLSACGSSDNNDSGGGTTTIKLWLAGKTDTPAALTQWLEKTYESQNSNVKLEISQIDWGQLIPRLQTALSNANETPDVFEVGNTQSPTFTSVGAFTDLTGKMSELGSDIGPKSFLEAGKFDGKQYAVPYYWGSRYVFYSKKALADAGVAVPTTLDEFNKATVALKDKGGKNYSGFWLPGEDWRNGISWVFANGGDIATKQGDKWVGTLSSPQSIKGLTEWQQIAEKGTSAPKDGLDDESWVPFNNGESAMFMAPGWAKSSVDPSKAADLGAFALPGVDGGAAPVFAGGSNIGVSAKSKHQDLAFKLLQLIYSDDYQKQLATNGLGPAKSAFTSAMGDDVFAKSAIAAAANSKLTPASPNWSNIENAKVMEAFFGELAKGGDVTTVAKKYDEKLEAELNQ</sequence>
<dbReference type="GO" id="GO:0042956">
    <property type="term" value="P:maltodextrin transmembrane transport"/>
    <property type="evidence" value="ECO:0007669"/>
    <property type="project" value="TreeGrafter"/>
</dbReference>
<evidence type="ECO:0000256" key="3">
    <source>
        <dbReference type="ARBA" id="ARBA00022729"/>
    </source>
</evidence>
<dbReference type="GO" id="GO:1901982">
    <property type="term" value="F:maltose binding"/>
    <property type="evidence" value="ECO:0007669"/>
    <property type="project" value="TreeGrafter"/>
</dbReference>
<dbReference type="PANTHER" id="PTHR30061">
    <property type="entry name" value="MALTOSE-BINDING PERIPLASMIC PROTEIN"/>
    <property type="match status" value="1"/>
</dbReference>
<reference evidence="5" key="1">
    <citation type="journal article" date="2014" name="Int. J. Syst. Evol. Microbiol.">
        <title>Complete genome sequence of Corynebacterium casei LMG S-19264T (=DSM 44701T), isolated from a smear-ripened cheese.</title>
        <authorList>
            <consortium name="US DOE Joint Genome Institute (JGI-PGF)"/>
            <person name="Walter F."/>
            <person name="Albersmeier A."/>
            <person name="Kalinowski J."/>
            <person name="Ruckert C."/>
        </authorList>
    </citation>
    <scope>NUCLEOTIDE SEQUENCE</scope>
    <source>
        <strain evidence="5">CGMCC 1.12827</strain>
    </source>
</reference>
<feature type="chain" id="PRO_5037839080" evidence="4">
    <location>
        <begin position="25"/>
        <end position="417"/>
    </location>
</feature>
<keyword evidence="3 4" id="KW-0732">Signal</keyword>
<comment type="caution">
    <text evidence="5">The sequence shown here is derived from an EMBL/GenBank/DDBJ whole genome shotgun (WGS) entry which is preliminary data.</text>
</comment>
<dbReference type="AlphaFoldDB" id="A0A916WSF7"/>
<organism evidence="5 6">
    <name type="scientific">Gordonia jinhuaensis</name>
    <dbReference type="NCBI Taxonomy" id="1517702"/>
    <lineage>
        <taxon>Bacteria</taxon>
        <taxon>Bacillati</taxon>
        <taxon>Actinomycetota</taxon>
        <taxon>Actinomycetes</taxon>
        <taxon>Mycobacteriales</taxon>
        <taxon>Gordoniaceae</taxon>
        <taxon>Gordonia</taxon>
    </lineage>
</organism>
<dbReference type="InterPro" id="IPR006059">
    <property type="entry name" value="SBP"/>
</dbReference>
<comment type="similarity">
    <text evidence="1">Belongs to the bacterial solute-binding protein 1 family.</text>
</comment>
<keyword evidence="2" id="KW-0813">Transport</keyword>
<accession>A0A916WSF7</accession>
<dbReference type="SUPFAM" id="SSF53850">
    <property type="entry name" value="Periplasmic binding protein-like II"/>
    <property type="match status" value="1"/>
</dbReference>
<protein>
    <submittedName>
        <fullName evidence="5">Sugar ABC transporter substrate-binding protein</fullName>
    </submittedName>
</protein>
<evidence type="ECO:0000256" key="2">
    <source>
        <dbReference type="ARBA" id="ARBA00022448"/>
    </source>
</evidence>
<dbReference type="Gene3D" id="3.40.190.10">
    <property type="entry name" value="Periplasmic binding protein-like II"/>
    <property type="match status" value="2"/>
</dbReference>